<evidence type="ECO:0000313" key="1">
    <source>
        <dbReference type="EMBL" id="KAA1082083.1"/>
    </source>
</evidence>
<dbReference type="AlphaFoldDB" id="A0A5B0N0J9"/>
<name>A0A5B0N0J9_PUCGR</name>
<dbReference type="Proteomes" id="UP000325313">
    <property type="component" value="Unassembled WGS sequence"/>
</dbReference>
<proteinExistence type="predicted"/>
<sequence>MVTNLVRASLPVELKASGFNSRLLLSYYSEAYSATPVWHEVKRCGVLACELTVARSSNALADLATDTDALSKCDHSNLESTRPHYTPPLQITPGKLHRCDWMGFDKLTCQSMRVKTCINLSNR</sequence>
<comment type="caution">
    <text evidence="1">The sequence shown here is derived from an EMBL/GenBank/DDBJ whole genome shotgun (WGS) entry which is preliminary data.</text>
</comment>
<evidence type="ECO:0000313" key="2">
    <source>
        <dbReference type="Proteomes" id="UP000325313"/>
    </source>
</evidence>
<reference evidence="1 2" key="1">
    <citation type="submission" date="2019-05" db="EMBL/GenBank/DDBJ databases">
        <title>Emergence of the Ug99 lineage of the wheat stem rust pathogen through somatic hybridization.</title>
        <authorList>
            <person name="Li F."/>
            <person name="Upadhyaya N.M."/>
            <person name="Sperschneider J."/>
            <person name="Matny O."/>
            <person name="Nguyen-Phuc H."/>
            <person name="Mago R."/>
            <person name="Raley C."/>
            <person name="Miller M.E."/>
            <person name="Silverstein K.A.T."/>
            <person name="Henningsen E."/>
            <person name="Hirsch C.D."/>
            <person name="Visser B."/>
            <person name="Pretorius Z.A."/>
            <person name="Steffenson B.J."/>
            <person name="Schwessinger B."/>
            <person name="Dodds P.N."/>
            <person name="Figueroa M."/>
        </authorList>
    </citation>
    <scope>NUCLEOTIDE SEQUENCE [LARGE SCALE GENOMIC DNA]</scope>
    <source>
        <strain evidence="1 2">Ug99</strain>
    </source>
</reference>
<protein>
    <submittedName>
        <fullName evidence="1">Uncharacterized protein</fullName>
    </submittedName>
</protein>
<accession>A0A5B0N0J9</accession>
<gene>
    <name evidence="1" type="ORF">PGTUg99_016220</name>
</gene>
<dbReference type="EMBL" id="VDEP01000439">
    <property type="protein sequence ID" value="KAA1082083.1"/>
    <property type="molecule type" value="Genomic_DNA"/>
</dbReference>
<organism evidence="1 2">
    <name type="scientific">Puccinia graminis f. sp. tritici</name>
    <dbReference type="NCBI Taxonomy" id="56615"/>
    <lineage>
        <taxon>Eukaryota</taxon>
        <taxon>Fungi</taxon>
        <taxon>Dikarya</taxon>
        <taxon>Basidiomycota</taxon>
        <taxon>Pucciniomycotina</taxon>
        <taxon>Pucciniomycetes</taxon>
        <taxon>Pucciniales</taxon>
        <taxon>Pucciniaceae</taxon>
        <taxon>Puccinia</taxon>
    </lineage>
</organism>